<comment type="catalytic activity">
    <reaction evidence="9">
        <text>adenosine + H2O + H(+) = inosine + NH4(+)</text>
        <dbReference type="Rhea" id="RHEA:24408"/>
        <dbReference type="ChEBI" id="CHEBI:15377"/>
        <dbReference type="ChEBI" id="CHEBI:15378"/>
        <dbReference type="ChEBI" id="CHEBI:16335"/>
        <dbReference type="ChEBI" id="CHEBI:17596"/>
        <dbReference type="ChEBI" id="CHEBI:28938"/>
        <dbReference type="EC" id="3.5.4.4"/>
    </reaction>
    <physiologicalReaction direction="left-to-right" evidence="9">
        <dbReference type="Rhea" id="RHEA:24409"/>
    </physiologicalReaction>
</comment>
<comment type="similarity">
    <text evidence="3">Belongs to the purine nucleoside phosphorylase YfiH/LACC1 family.</text>
</comment>
<evidence type="ECO:0000256" key="8">
    <source>
        <dbReference type="ARBA" id="ARBA00023008"/>
    </source>
</evidence>
<evidence type="ECO:0000256" key="12">
    <source>
        <dbReference type="SAM" id="MobiDB-lite"/>
    </source>
</evidence>
<dbReference type="GO" id="GO:0017061">
    <property type="term" value="F:S-methyl-5-thioadenosine phosphorylase activity"/>
    <property type="evidence" value="ECO:0007669"/>
    <property type="project" value="UniProtKB-EC"/>
</dbReference>
<evidence type="ECO:0000256" key="7">
    <source>
        <dbReference type="ARBA" id="ARBA00022833"/>
    </source>
</evidence>
<keyword evidence="5" id="KW-0479">Metal-binding</keyword>
<evidence type="ECO:0000256" key="2">
    <source>
        <dbReference type="ARBA" id="ARBA00003215"/>
    </source>
</evidence>
<dbReference type="GO" id="GO:0016787">
    <property type="term" value="F:hydrolase activity"/>
    <property type="evidence" value="ECO:0007669"/>
    <property type="project" value="UniProtKB-KW"/>
</dbReference>
<dbReference type="InterPro" id="IPR011324">
    <property type="entry name" value="Cytotoxic_necrot_fac-like_cat"/>
</dbReference>
<keyword evidence="6" id="KW-0378">Hydrolase</keyword>
<keyword evidence="7" id="KW-0862">Zinc</keyword>
<comment type="catalytic activity">
    <reaction evidence="1">
        <text>inosine + phosphate = alpha-D-ribose 1-phosphate + hypoxanthine</text>
        <dbReference type="Rhea" id="RHEA:27646"/>
        <dbReference type="ChEBI" id="CHEBI:17368"/>
        <dbReference type="ChEBI" id="CHEBI:17596"/>
        <dbReference type="ChEBI" id="CHEBI:43474"/>
        <dbReference type="ChEBI" id="CHEBI:57720"/>
        <dbReference type="EC" id="2.4.2.1"/>
    </reaction>
    <physiologicalReaction direction="left-to-right" evidence="1">
        <dbReference type="Rhea" id="RHEA:27647"/>
    </physiologicalReaction>
</comment>
<proteinExistence type="inferred from homology"/>
<evidence type="ECO:0000256" key="9">
    <source>
        <dbReference type="ARBA" id="ARBA00047989"/>
    </source>
</evidence>
<evidence type="ECO:0000256" key="6">
    <source>
        <dbReference type="ARBA" id="ARBA00022801"/>
    </source>
</evidence>
<keyword evidence="4" id="KW-0808">Transferase</keyword>
<gene>
    <name evidence="13" type="ORF">ID810_05070</name>
</gene>
<dbReference type="EMBL" id="CP063989">
    <property type="protein sequence ID" value="QPL06273.1"/>
    <property type="molecule type" value="Genomic_DNA"/>
</dbReference>
<evidence type="ECO:0000256" key="3">
    <source>
        <dbReference type="ARBA" id="ARBA00007353"/>
    </source>
</evidence>
<evidence type="ECO:0000256" key="4">
    <source>
        <dbReference type="ARBA" id="ARBA00022679"/>
    </source>
</evidence>
<feature type="compositionally biased region" description="Low complexity" evidence="12">
    <location>
        <begin position="281"/>
        <end position="293"/>
    </location>
</feature>
<dbReference type="AlphaFoldDB" id="A0A7T0LN78"/>
<dbReference type="CDD" id="cd16833">
    <property type="entry name" value="YfiH"/>
    <property type="match status" value="1"/>
</dbReference>
<reference evidence="13 14" key="1">
    <citation type="submission" date="2020-11" db="EMBL/GenBank/DDBJ databases">
        <title>Actinomyces sp. ZJ750.</title>
        <authorList>
            <person name="Zhou J."/>
        </authorList>
    </citation>
    <scope>NUCLEOTIDE SEQUENCE [LARGE SCALE GENOMIC DNA]</scope>
    <source>
        <strain evidence="13 14">ZJ750</strain>
    </source>
</reference>
<protein>
    <submittedName>
        <fullName evidence="13">Laccase domain-containing protein</fullName>
    </submittedName>
</protein>
<comment type="catalytic activity">
    <reaction evidence="10">
        <text>adenosine + phosphate = alpha-D-ribose 1-phosphate + adenine</text>
        <dbReference type="Rhea" id="RHEA:27642"/>
        <dbReference type="ChEBI" id="CHEBI:16335"/>
        <dbReference type="ChEBI" id="CHEBI:16708"/>
        <dbReference type="ChEBI" id="CHEBI:43474"/>
        <dbReference type="ChEBI" id="CHEBI:57720"/>
        <dbReference type="EC" id="2.4.2.1"/>
    </reaction>
    <physiologicalReaction direction="left-to-right" evidence="10">
        <dbReference type="Rhea" id="RHEA:27643"/>
    </physiologicalReaction>
</comment>
<comment type="catalytic activity">
    <reaction evidence="11">
        <text>S-methyl-5'-thioadenosine + phosphate = 5-(methylsulfanyl)-alpha-D-ribose 1-phosphate + adenine</text>
        <dbReference type="Rhea" id="RHEA:11852"/>
        <dbReference type="ChEBI" id="CHEBI:16708"/>
        <dbReference type="ChEBI" id="CHEBI:17509"/>
        <dbReference type="ChEBI" id="CHEBI:43474"/>
        <dbReference type="ChEBI" id="CHEBI:58533"/>
        <dbReference type="EC" id="2.4.2.28"/>
    </reaction>
    <physiologicalReaction direction="left-to-right" evidence="11">
        <dbReference type="Rhea" id="RHEA:11853"/>
    </physiologicalReaction>
</comment>
<dbReference type="SUPFAM" id="SSF64438">
    <property type="entry name" value="CNF1/YfiH-like putative cysteine hydrolases"/>
    <property type="match status" value="1"/>
</dbReference>
<feature type="region of interest" description="Disordered" evidence="12">
    <location>
        <begin position="269"/>
        <end position="293"/>
    </location>
</feature>
<dbReference type="PANTHER" id="PTHR30616">
    <property type="entry name" value="UNCHARACTERIZED PROTEIN YFIH"/>
    <property type="match status" value="1"/>
</dbReference>
<dbReference type="InterPro" id="IPR003730">
    <property type="entry name" value="Cu_polyphenol_OxRdtase"/>
</dbReference>
<evidence type="ECO:0000313" key="14">
    <source>
        <dbReference type="Proteomes" id="UP000594637"/>
    </source>
</evidence>
<dbReference type="PANTHER" id="PTHR30616:SF2">
    <property type="entry name" value="PURINE NUCLEOSIDE PHOSPHORYLASE LACC1"/>
    <property type="match status" value="1"/>
</dbReference>
<dbReference type="Pfam" id="PF02578">
    <property type="entry name" value="Cu-oxidase_4"/>
    <property type="match status" value="1"/>
</dbReference>
<accession>A0A7T0LN78</accession>
<dbReference type="Gene3D" id="3.60.140.10">
    <property type="entry name" value="CNF1/YfiH-like putative cysteine hydrolases"/>
    <property type="match status" value="1"/>
</dbReference>
<evidence type="ECO:0000256" key="10">
    <source>
        <dbReference type="ARBA" id="ARBA00048968"/>
    </source>
</evidence>
<name>A0A7T0LN78_9ACTO</name>
<evidence type="ECO:0000313" key="13">
    <source>
        <dbReference type="EMBL" id="QPL06273.1"/>
    </source>
</evidence>
<dbReference type="KEGG" id="arep:ID810_05070"/>
<dbReference type="GO" id="GO:0005507">
    <property type="term" value="F:copper ion binding"/>
    <property type="evidence" value="ECO:0007669"/>
    <property type="project" value="TreeGrafter"/>
</dbReference>
<comment type="function">
    <text evidence="2">Purine nucleoside enzyme that catalyzes the phosphorolysis of adenosine and inosine nucleosides, yielding D-ribose 1-phosphate and the respective free bases, adenine and hypoxanthine. Also catalyzes the phosphorolysis of S-methyl-5'-thioadenosine into adenine and S-methyl-5-thio-alpha-D-ribose 1-phosphate. Also has adenosine deaminase activity.</text>
</comment>
<sequence length="293" mass="30010">MTATAAIELLKVGLGPGARGFFTTRGAGAPPVSGTDPYAGTNLALHVGDDENRVLAHRRALAHAIAGATGAGAPTIAWMNQVHSTVVATVAADASVTSLATANEVPTADALVLDLKHGRAPAAHAAAVMVADCVPLLLATGDGTLTAAVHAGRRGMLDGVVPAAIDTLTRRGADPADLWAAVGPCVCGSCYEVPEQLRDDGAAIEPACATTTRWGTPGLDVAAGVIAQLTRLGVRRIEHPGWCTLEEERFYSYRRDGRTGRLAGVVVGRQPPPHQRQHSDTPTAIAAAPTGAR</sequence>
<evidence type="ECO:0000256" key="11">
    <source>
        <dbReference type="ARBA" id="ARBA00049893"/>
    </source>
</evidence>
<evidence type="ECO:0000256" key="5">
    <source>
        <dbReference type="ARBA" id="ARBA00022723"/>
    </source>
</evidence>
<dbReference type="InterPro" id="IPR038371">
    <property type="entry name" value="Cu_polyphenol_OxRdtase_sf"/>
</dbReference>
<keyword evidence="8" id="KW-0186">Copper</keyword>
<evidence type="ECO:0000256" key="1">
    <source>
        <dbReference type="ARBA" id="ARBA00000553"/>
    </source>
</evidence>
<dbReference type="RefSeq" id="WP_166857748.1">
    <property type="nucleotide sequence ID" value="NZ_CP063989.1"/>
</dbReference>
<organism evidence="13 14">
    <name type="scientific">Actinomyces respiraculi</name>
    <dbReference type="NCBI Taxonomy" id="2744574"/>
    <lineage>
        <taxon>Bacteria</taxon>
        <taxon>Bacillati</taxon>
        <taxon>Actinomycetota</taxon>
        <taxon>Actinomycetes</taxon>
        <taxon>Actinomycetales</taxon>
        <taxon>Actinomycetaceae</taxon>
        <taxon>Actinomyces</taxon>
    </lineage>
</organism>
<dbReference type="Proteomes" id="UP000594637">
    <property type="component" value="Chromosome"/>
</dbReference>
<keyword evidence="14" id="KW-1185">Reference proteome</keyword>